<sequence length="112" mass="12448">MEYSRCLLPGLRTSEGWHALIKVCVVPVLRTLYKHHRKSWQVATASHRRACQSGQGQDQTQWNMLLTCALPIHATLRPCLSYLADLGLDCILSGQVCSGATAPRHGRKPLNV</sequence>
<keyword evidence="2" id="KW-1185">Reference proteome</keyword>
<feature type="non-terminal residue" evidence="1">
    <location>
        <position position="112"/>
    </location>
</feature>
<comment type="caution">
    <text evidence="1">The sequence shown here is derived from an EMBL/GenBank/DDBJ whole genome shotgun (WGS) entry which is preliminary data.</text>
</comment>
<reference evidence="1" key="1">
    <citation type="submission" date="2021-05" db="EMBL/GenBank/DDBJ databases">
        <title>Comparative genomics of three Colletotrichum scovillei strains and genetic complementation revealed genes involved fungal growth and virulence on chili pepper.</title>
        <authorList>
            <person name="Hsieh D.-K."/>
            <person name="Chuang S.-C."/>
            <person name="Chen C.-Y."/>
            <person name="Chao Y.-T."/>
            <person name="Lu M.-Y.J."/>
            <person name="Lee M.-H."/>
            <person name="Shih M.-C."/>
        </authorList>
    </citation>
    <scope>NUCLEOTIDE SEQUENCE</scope>
    <source>
        <strain evidence="1">Coll-153</strain>
    </source>
</reference>
<protein>
    <submittedName>
        <fullName evidence="1">Uncharacterized protein</fullName>
    </submittedName>
</protein>
<organism evidence="1 2">
    <name type="scientific">Colletotrichum scovillei</name>
    <dbReference type="NCBI Taxonomy" id="1209932"/>
    <lineage>
        <taxon>Eukaryota</taxon>
        <taxon>Fungi</taxon>
        <taxon>Dikarya</taxon>
        <taxon>Ascomycota</taxon>
        <taxon>Pezizomycotina</taxon>
        <taxon>Sordariomycetes</taxon>
        <taxon>Hypocreomycetidae</taxon>
        <taxon>Glomerellales</taxon>
        <taxon>Glomerellaceae</taxon>
        <taxon>Colletotrichum</taxon>
        <taxon>Colletotrichum acutatum species complex</taxon>
    </lineage>
</organism>
<accession>A0A9P7R632</accession>
<proteinExistence type="predicted"/>
<evidence type="ECO:0000313" key="1">
    <source>
        <dbReference type="EMBL" id="KAG7048854.1"/>
    </source>
</evidence>
<dbReference type="EMBL" id="JAESDN010000006">
    <property type="protein sequence ID" value="KAG7048854.1"/>
    <property type="molecule type" value="Genomic_DNA"/>
</dbReference>
<dbReference type="AlphaFoldDB" id="A0A9P7R632"/>
<evidence type="ECO:0000313" key="2">
    <source>
        <dbReference type="Proteomes" id="UP000699042"/>
    </source>
</evidence>
<name>A0A9P7R632_9PEZI</name>
<dbReference type="Proteomes" id="UP000699042">
    <property type="component" value="Unassembled WGS sequence"/>
</dbReference>
<gene>
    <name evidence="1" type="ORF">JMJ77_014483</name>
</gene>